<proteinExistence type="predicted"/>
<dbReference type="InterPro" id="IPR008879">
    <property type="entry name" value="Coat_protein_tricho/vitivirus"/>
</dbReference>
<keyword evidence="5" id="KW-1185">Reference proteome</keyword>
<sequence>MEHIVNFSSKDQEEQARRGAVITRFNREMGPLNKDSREGEEKGKDFTDEEAGVILQYIFGNIALYGTSINTVFLPTKIICKRYVDEPTSKTLITFKLDTVAAMIRSVSDESTDPLVDGSTFRQLCTPFAVEARRFLVHMERVGVFTNLYVNHPVKCADAPQVAYDFNSGLHFRGLTKAERKVVEELNKIVNIAGRSDRLLELAASRVESGI</sequence>
<gene>
    <name evidence="4" type="primary">CP</name>
</gene>
<dbReference type="EMBL" id="AM920542">
    <property type="protein sequence ID" value="CAP46905.1"/>
    <property type="molecule type" value="Genomic_RNA"/>
</dbReference>
<dbReference type="Pfam" id="PF05892">
    <property type="entry name" value="Tricho_coat"/>
    <property type="match status" value="1"/>
</dbReference>
<organism evidence="4 5">
    <name type="scientific">Phlomis mottle virus</name>
    <dbReference type="NCBI Taxonomy" id="487095"/>
    <lineage>
        <taxon>Viruses</taxon>
        <taxon>Riboviria</taxon>
        <taxon>Orthornavirae</taxon>
        <taxon>Kitrinoviricota</taxon>
        <taxon>Alsuviricetes</taxon>
        <taxon>Tymovirales</taxon>
        <taxon>Betaflexiviridae</taxon>
        <taxon>Trivirinae</taxon>
        <taxon>Trichovirus</taxon>
        <taxon>Trichovirus phlomis</taxon>
    </lineage>
</organism>
<dbReference type="GeneID" id="40526199"/>
<dbReference type="RefSeq" id="YP_009666023.1">
    <property type="nucleotide sequence ID" value="NC_043412.1"/>
</dbReference>
<keyword evidence="3" id="KW-0946">Virion</keyword>
<evidence type="ECO:0000256" key="3">
    <source>
        <dbReference type="ARBA" id="ARBA00022844"/>
    </source>
</evidence>
<accession>A9JQJ7</accession>
<keyword evidence="2 4" id="KW-0167">Capsid protein</keyword>
<dbReference type="KEGG" id="vg:40526199"/>
<name>A9JQJ7_9VIRU</name>
<evidence type="ECO:0000313" key="4">
    <source>
        <dbReference type="EMBL" id="CAP46905.1"/>
    </source>
</evidence>
<protein>
    <submittedName>
        <fullName evidence="4">Coat protein</fullName>
    </submittedName>
</protein>
<evidence type="ECO:0000313" key="5">
    <source>
        <dbReference type="Proteomes" id="UP000240629"/>
    </source>
</evidence>
<dbReference type="Proteomes" id="UP000240629">
    <property type="component" value="Segment"/>
</dbReference>
<dbReference type="GO" id="GO:0019028">
    <property type="term" value="C:viral capsid"/>
    <property type="evidence" value="ECO:0007669"/>
    <property type="project" value="UniProtKB-KW"/>
</dbReference>
<comment type="subcellular location">
    <subcellularLocation>
        <location evidence="1">Virion</location>
    </subcellularLocation>
</comment>
<evidence type="ECO:0000256" key="2">
    <source>
        <dbReference type="ARBA" id="ARBA00022561"/>
    </source>
</evidence>
<reference evidence="4 5" key="1">
    <citation type="submission" date="2007-11" db="EMBL/GenBank/DDBJ databases">
        <title>Molecular analysis of Phlomis mottle virus.</title>
        <authorList>
            <person name="Saldarelli P."/>
            <person name="Boscia D."/>
            <person name="De Stradis A."/>
            <person name="Vovlas M."/>
            <person name="Martelli G.P."/>
        </authorList>
    </citation>
    <scope>NUCLEOTIDE SEQUENCE [LARGE SCALE GENOMIC DNA]</scope>
</reference>
<evidence type="ECO:0000256" key="1">
    <source>
        <dbReference type="ARBA" id="ARBA00004328"/>
    </source>
</evidence>